<evidence type="ECO:0008006" key="4">
    <source>
        <dbReference type="Google" id="ProtNLM"/>
    </source>
</evidence>
<gene>
    <name evidence="2" type="ORF">FMM05_00690</name>
</gene>
<name>A0A552V9V0_9FLAO</name>
<proteinExistence type="predicted"/>
<dbReference type="EMBL" id="VJVZ01000001">
    <property type="protein sequence ID" value="TRW27190.1"/>
    <property type="molecule type" value="Genomic_DNA"/>
</dbReference>
<keyword evidence="1" id="KW-0812">Transmembrane</keyword>
<feature type="transmembrane region" description="Helical" evidence="1">
    <location>
        <begin position="92"/>
        <end position="110"/>
    </location>
</feature>
<protein>
    <recommendedName>
        <fullName evidence="4">DUF2938 domain-containing protein</fullName>
    </recommendedName>
</protein>
<comment type="caution">
    <text evidence="2">The sequence shown here is derived from an EMBL/GenBank/DDBJ whole genome shotgun (WGS) entry which is preliminary data.</text>
</comment>
<feature type="transmembrane region" description="Helical" evidence="1">
    <location>
        <begin position="130"/>
        <end position="147"/>
    </location>
</feature>
<evidence type="ECO:0000313" key="3">
    <source>
        <dbReference type="Proteomes" id="UP000320643"/>
    </source>
</evidence>
<dbReference type="RefSeq" id="WP_143371416.1">
    <property type="nucleotide sequence ID" value="NZ_VJVZ01000001.1"/>
</dbReference>
<reference evidence="2 3" key="1">
    <citation type="submission" date="2019-07" db="EMBL/GenBank/DDBJ databases">
        <title>Flavobacterium sp. nov., isolated from glacier ice.</title>
        <authorList>
            <person name="Liu Q."/>
            <person name="Xin Y.-H."/>
        </authorList>
    </citation>
    <scope>NUCLEOTIDE SEQUENCE [LARGE SCALE GENOMIC DNA]</scope>
    <source>
        <strain evidence="2 3">ZT4R6</strain>
    </source>
</reference>
<feature type="transmembrane region" description="Helical" evidence="1">
    <location>
        <begin position="63"/>
        <end position="80"/>
    </location>
</feature>
<sequence length="156" mass="17658">MKTINKIIIAGAVGTTFMTLYSMLRSKQDNQEYSEPVLINELIDNSKNLPAIKNEITHPAGYILHYVTGVGFVSLYWLLWKKVLLRPSGFRIVIVGGLSGLTGIAVWKILFKQHNSHPYNNRFGYYKQLLTAHIIFSATALVTYKALGTSKRYYLS</sequence>
<keyword evidence="1" id="KW-1133">Transmembrane helix</keyword>
<organism evidence="2 3">
    <name type="scientific">Flavobacterium zepuense</name>
    <dbReference type="NCBI Taxonomy" id="2593302"/>
    <lineage>
        <taxon>Bacteria</taxon>
        <taxon>Pseudomonadati</taxon>
        <taxon>Bacteroidota</taxon>
        <taxon>Flavobacteriia</taxon>
        <taxon>Flavobacteriales</taxon>
        <taxon>Flavobacteriaceae</taxon>
        <taxon>Flavobacterium</taxon>
    </lineage>
</organism>
<accession>A0A552V9V0</accession>
<dbReference type="OrthoDB" id="673991at2"/>
<evidence type="ECO:0000313" key="2">
    <source>
        <dbReference type="EMBL" id="TRW27190.1"/>
    </source>
</evidence>
<dbReference type="AlphaFoldDB" id="A0A552V9V0"/>
<feature type="transmembrane region" description="Helical" evidence="1">
    <location>
        <begin position="7"/>
        <end position="24"/>
    </location>
</feature>
<evidence type="ECO:0000256" key="1">
    <source>
        <dbReference type="SAM" id="Phobius"/>
    </source>
</evidence>
<dbReference type="Proteomes" id="UP000320643">
    <property type="component" value="Unassembled WGS sequence"/>
</dbReference>
<keyword evidence="3" id="KW-1185">Reference proteome</keyword>
<keyword evidence="1" id="KW-0472">Membrane</keyword>